<dbReference type="GO" id="GO:0007165">
    <property type="term" value="P:signal transduction"/>
    <property type="evidence" value="ECO:0007669"/>
    <property type="project" value="UniProtKB-KW"/>
</dbReference>
<protein>
    <submittedName>
        <fullName evidence="3">HAMP domain-containing protein</fullName>
    </submittedName>
</protein>
<dbReference type="CDD" id="cd06225">
    <property type="entry name" value="HAMP"/>
    <property type="match status" value="1"/>
</dbReference>
<evidence type="ECO:0000313" key="3">
    <source>
        <dbReference type="EMBL" id="NBN78379.1"/>
    </source>
</evidence>
<dbReference type="InterPro" id="IPR004089">
    <property type="entry name" value="MCPsignal_dom"/>
</dbReference>
<comment type="caution">
    <text evidence="3">The sequence shown here is derived from an EMBL/GenBank/DDBJ whole genome shotgun (WGS) entry which is preliminary data.</text>
</comment>
<dbReference type="InterPro" id="IPR003660">
    <property type="entry name" value="HAMP_dom"/>
</dbReference>
<organism evidence="3 4">
    <name type="scientific">Pannonibacter tanglangensis</name>
    <dbReference type="NCBI Taxonomy" id="2750084"/>
    <lineage>
        <taxon>Bacteria</taxon>
        <taxon>Pseudomonadati</taxon>
        <taxon>Pseudomonadota</taxon>
        <taxon>Alphaproteobacteria</taxon>
        <taxon>Hyphomicrobiales</taxon>
        <taxon>Stappiaceae</taxon>
        <taxon>Pannonibacter</taxon>
    </lineage>
</organism>
<dbReference type="GO" id="GO:0016020">
    <property type="term" value="C:membrane"/>
    <property type="evidence" value="ECO:0007669"/>
    <property type="project" value="InterPro"/>
</dbReference>
<sequence>MPSVFSSIKAKIVAAFIILFAASVVTGLFAIRSLQSVSTAGSELSTSLAKVDMLGNLAKLSAQLNVGVVAAHYADESRRAAAEADLQKVELAFSSVFAEYSATVVDPAEQELVRDLRAKWQHFLAVAGEVTALNKAGQFDLASSVVSTDLVTDGKLFAAAVEKVLTLHRDHGKASTVAAAEISSSATFWISIALVLQSLFCVAVGTLLVIGISGPITRLTGMMRRLADNETNITISDTDRRDEIGAMARTLSIFQSSMQDAERLRASQADQERLMRERQRREMEELANSFERAVGEVVATVASASTELQASAQTLSAAAEETSAQSVSVSEGAKLAAMSVERVAQAIDGLVSLSQEVGQEMKRSGEMTSEAVRQANETRGTMDELQTNASTVESVLAMINQIAAQTNLLALNATIEAARSGEAGRGFAVVANEVKALANQTGAATTSVSASIEKMQASTSRALTDISQIETVITTLATIAEAIGGVVARQSQTAADVTRTVQDVTRVTAEVTANISNVSMAAGQSSSAATQVLAASSELAMQSDRLKREVASFLERVRAA</sequence>
<dbReference type="Pfam" id="PF12729">
    <property type="entry name" value="4HB_MCP_1"/>
    <property type="match status" value="1"/>
</dbReference>
<dbReference type="PANTHER" id="PTHR32089">
    <property type="entry name" value="METHYL-ACCEPTING CHEMOTAXIS PROTEIN MCPB"/>
    <property type="match status" value="1"/>
</dbReference>
<dbReference type="SMART" id="SM00283">
    <property type="entry name" value="MA"/>
    <property type="match status" value="1"/>
</dbReference>
<dbReference type="InterPro" id="IPR024478">
    <property type="entry name" value="HlyB_4HB_MCP"/>
</dbReference>
<gene>
    <name evidence="3" type="ORF">GWI72_08880</name>
</gene>
<keyword evidence="1" id="KW-0807">Transducer</keyword>
<dbReference type="PROSITE" id="PS50111">
    <property type="entry name" value="CHEMOTAXIS_TRANSDUC_2"/>
    <property type="match status" value="1"/>
</dbReference>
<dbReference type="Gene3D" id="1.10.287.950">
    <property type="entry name" value="Methyl-accepting chemotaxis protein"/>
    <property type="match status" value="1"/>
</dbReference>
<dbReference type="Gene3D" id="6.10.340.10">
    <property type="match status" value="1"/>
</dbReference>
<dbReference type="Proteomes" id="UP000586722">
    <property type="component" value="Unassembled WGS sequence"/>
</dbReference>
<dbReference type="SMART" id="SM00304">
    <property type="entry name" value="HAMP"/>
    <property type="match status" value="1"/>
</dbReference>
<dbReference type="PROSITE" id="PS50885">
    <property type="entry name" value="HAMP"/>
    <property type="match status" value="1"/>
</dbReference>
<accession>A0A7X5F2Q4</accession>
<comment type="similarity">
    <text evidence="2">Belongs to the methyl-accepting chemotaxis (MCP) protein family.</text>
</comment>
<dbReference type="RefSeq" id="WP_161673917.1">
    <property type="nucleotide sequence ID" value="NZ_JAABLP010000001.1"/>
</dbReference>
<name>A0A7X5F2Q4_9HYPH</name>
<dbReference type="PANTHER" id="PTHR32089:SF112">
    <property type="entry name" value="LYSOZYME-LIKE PROTEIN-RELATED"/>
    <property type="match status" value="1"/>
</dbReference>
<evidence type="ECO:0000256" key="2">
    <source>
        <dbReference type="ARBA" id="ARBA00029447"/>
    </source>
</evidence>
<dbReference type="EMBL" id="JAABLQ010000001">
    <property type="protein sequence ID" value="NBN78379.1"/>
    <property type="molecule type" value="Genomic_DNA"/>
</dbReference>
<proteinExistence type="inferred from homology"/>
<reference evidence="3 4" key="1">
    <citation type="submission" date="2020-01" db="EMBL/GenBank/DDBJ databases">
        <authorList>
            <person name="Peng S.Y."/>
            <person name="Li J."/>
            <person name="Wang M."/>
            <person name="Wang L."/>
            <person name="Wang C.Q."/>
            <person name="Wang J.R."/>
        </authorList>
    </citation>
    <scope>NUCLEOTIDE SEQUENCE [LARGE SCALE GENOMIC DNA]</scope>
    <source>
        <strain evidence="3 4">XCT-53</strain>
    </source>
</reference>
<evidence type="ECO:0000313" key="4">
    <source>
        <dbReference type="Proteomes" id="UP000586722"/>
    </source>
</evidence>
<dbReference type="SUPFAM" id="SSF58104">
    <property type="entry name" value="Methyl-accepting chemotaxis protein (MCP) signaling domain"/>
    <property type="match status" value="1"/>
</dbReference>
<evidence type="ECO:0000256" key="1">
    <source>
        <dbReference type="ARBA" id="ARBA00023224"/>
    </source>
</evidence>
<keyword evidence="4" id="KW-1185">Reference proteome</keyword>
<dbReference type="Pfam" id="PF00015">
    <property type="entry name" value="MCPsignal"/>
    <property type="match status" value="1"/>
</dbReference>
<dbReference type="Pfam" id="PF00672">
    <property type="entry name" value="HAMP"/>
    <property type="match status" value="1"/>
</dbReference>
<dbReference type="AlphaFoldDB" id="A0A7X5F2Q4"/>